<dbReference type="STRING" id="498211.CJA_0255"/>
<dbReference type="GO" id="GO:0006313">
    <property type="term" value="P:DNA transposition"/>
    <property type="evidence" value="ECO:0007669"/>
    <property type="project" value="InterPro"/>
</dbReference>
<dbReference type="InterPro" id="IPR002559">
    <property type="entry name" value="Transposase_11"/>
</dbReference>
<dbReference type="HOGENOM" id="CLU_043140_0_0_6"/>
<dbReference type="EMBL" id="CP000934">
    <property type="protein sequence ID" value="ACE84272.1"/>
    <property type="molecule type" value="Genomic_DNA"/>
</dbReference>
<dbReference type="EMBL" id="CP000934">
    <property type="protein sequence ID" value="ACE82705.1"/>
    <property type="molecule type" value="Genomic_DNA"/>
</dbReference>
<sequence length="383" mass="43939">MSHSNTAFHQLLKPLSRHEFEAEAKKHHVGQKLRSATRWDQFVGMAMSQLSGRQSLRDIQSNLEAQQHKLYHLGAKPIARSTLARINEVQPAELYKHVFARLLHRCKSMQGKHKFQFKNPLYSLDASAIDLSLSVFPWAAHRDDTANVKLSVGLNHGTQVPEFVALSDGQENDMIEGRKFDFPKGSIVAFDKGYVDYRWFKLLTDKGVFFVTRLRAKAVYRVEERRYADSSKGIISDQVIQLSSAHAIKRGAPKLRRIGYRDATTGKFYEFLTNNFQLAAATIAAIYKDRWQVELFFKAIKQNLKIKAFVGTSRNAVLTQIWIAMITYLLLAFSRHSTKAGWTVQRIMRVIQLNLFERRSLKSILIPDPPNHKKSEPQMRLAL</sequence>
<dbReference type="KEGG" id="cja:CJA_2987"/>
<dbReference type="KEGG" id="cja:CJA_2857"/>
<dbReference type="Proteomes" id="UP000001036">
    <property type="component" value="Chromosome"/>
</dbReference>
<dbReference type="AlphaFoldDB" id="B3PC11"/>
<evidence type="ECO:0000256" key="1">
    <source>
        <dbReference type="ARBA" id="ARBA00010075"/>
    </source>
</evidence>
<protein>
    <submittedName>
        <fullName evidence="15">ISCja2, transposase</fullName>
    </submittedName>
</protein>
<dbReference type="EMBL" id="CP000934">
    <property type="protein sequence ID" value="ACE84945.1"/>
    <property type="molecule type" value="Genomic_DNA"/>
</dbReference>
<accession>B3PC11</accession>
<dbReference type="OrthoDB" id="6112254at2"/>
<dbReference type="EMBL" id="CP000934">
    <property type="protein sequence ID" value="ACE82819.1"/>
    <property type="molecule type" value="Genomic_DNA"/>
</dbReference>
<feature type="domain" description="Transposase IS4-like" evidence="5">
    <location>
        <begin position="144"/>
        <end position="330"/>
    </location>
</feature>
<dbReference type="KEGG" id="cja:CJA_2018"/>
<keyword evidence="4" id="KW-0233">DNA recombination</keyword>
<keyword evidence="19" id="KW-1185">Reference proteome</keyword>
<evidence type="ECO:0000313" key="9">
    <source>
        <dbReference type="EMBL" id="ACE83075.1"/>
    </source>
</evidence>
<evidence type="ECO:0000313" key="18">
    <source>
        <dbReference type="EMBL" id="ACE86001.1"/>
    </source>
</evidence>
<dbReference type="SUPFAM" id="SSF53098">
    <property type="entry name" value="Ribonuclease H-like"/>
    <property type="match status" value="1"/>
</dbReference>
<gene>
    <name evidence="16" type="ordered locus">CJA_0255</name>
    <name evidence="9" type="ordered locus">CJA_0447</name>
    <name evidence="13" type="ordered locus">CJA_0634</name>
    <name evidence="17" type="ordered locus">CJA_0780</name>
    <name evidence="18" type="ordered locus">CJA_0879</name>
    <name evidence="10" type="ordered locus">CJA_1705</name>
    <name evidence="12" type="ordered locus">CJA_2018</name>
    <name evidence="14" type="ordered locus">CJA_2431</name>
    <name evidence="15" type="ordered locus">CJA_2822</name>
    <name evidence="8" type="ordered locus">CJA_2857</name>
    <name evidence="11" type="ordered locus">CJA_2987</name>
    <name evidence="7" type="ordered locus">CJA_3242</name>
</gene>
<dbReference type="eggNOG" id="COG3385">
    <property type="taxonomic scope" value="Bacteria"/>
</dbReference>
<dbReference type="RefSeq" id="WP_012485938.1">
    <property type="nucleotide sequence ID" value="NC_010995.1"/>
</dbReference>
<comment type="similarity">
    <text evidence="1">Belongs to the transposase 11 family.</text>
</comment>
<dbReference type="KEGG" id="cja:CJA_0447"/>
<dbReference type="KEGG" id="cja:CJA_1705"/>
<evidence type="ECO:0000256" key="2">
    <source>
        <dbReference type="ARBA" id="ARBA00022578"/>
    </source>
</evidence>
<evidence type="ECO:0000259" key="6">
    <source>
        <dbReference type="Pfam" id="PF14294"/>
    </source>
</evidence>
<evidence type="ECO:0000313" key="10">
    <source>
        <dbReference type="EMBL" id="ACE83256.1"/>
    </source>
</evidence>
<dbReference type="KEGG" id="cja:CJA_0634"/>
<reference evidence="15 19" key="1">
    <citation type="journal article" date="2008" name="J. Bacteriol.">
        <title>Insights into plant cell wall degradation from the genome sequence of the soil bacterium Cellvibrio japonicus.</title>
        <authorList>
            <person name="Deboy R.T."/>
            <person name="Mongodin E.F."/>
            <person name="Fouts D.E."/>
            <person name="Tailford L.E."/>
            <person name="Khouri H."/>
            <person name="Emerson J.B."/>
            <person name="Mohamoud Y."/>
            <person name="Watkins K."/>
            <person name="Henrissat B."/>
            <person name="Gilbert H.J."/>
            <person name="Nelson K.E."/>
        </authorList>
    </citation>
    <scope>NUCLEOTIDE SEQUENCE [LARGE SCALE GENOMIC DNA]</scope>
    <source>
        <strain evidence="15 19">Ueda107</strain>
    </source>
</reference>
<dbReference type="KEGG" id="cja:CJA_2431"/>
<dbReference type="EMBL" id="CP000934">
    <property type="protein sequence ID" value="ACE83075.1"/>
    <property type="molecule type" value="Genomic_DNA"/>
</dbReference>
<dbReference type="InterPro" id="IPR047952">
    <property type="entry name" value="Transpos_IS4"/>
</dbReference>
<dbReference type="EMBL" id="CP000934">
    <property type="protein sequence ID" value="ACE83256.1"/>
    <property type="molecule type" value="Genomic_DNA"/>
</dbReference>
<dbReference type="KEGG" id="cja:CJA_2822"/>
<dbReference type="Pfam" id="PF01609">
    <property type="entry name" value="DDE_Tnp_1"/>
    <property type="match status" value="1"/>
</dbReference>
<dbReference type="GO" id="GO:0003677">
    <property type="term" value="F:DNA binding"/>
    <property type="evidence" value="ECO:0007669"/>
    <property type="project" value="UniProtKB-KW"/>
</dbReference>
<dbReference type="InterPro" id="IPR012337">
    <property type="entry name" value="RNaseH-like_sf"/>
</dbReference>
<proteinExistence type="inferred from homology"/>
<dbReference type="PANTHER" id="PTHR33258">
    <property type="entry name" value="TRANSPOSASE INSL FOR INSERTION SEQUENCE ELEMENT IS186A-RELATED"/>
    <property type="match status" value="1"/>
</dbReference>
<evidence type="ECO:0000313" key="15">
    <source>
        <dbReference type="EMBL" id="ACE84540.1"/>
    </source>
</evidence>
<feature type="domain" description="DUF4372" evidence="6">
    <location>
        <begin position="3"/>
        <end position="76"/>
    </location>
</feature>
<dbReference type="InterPro" id="IPR025399">
    <property type="entry name" value="DUF4372"/>
</dbReference>
<reference evidence="15" key="2">
    <citation type="submission" date="2008-01" db="EMBL/GenBank/DDBJ databases">
        <authorList>
            <person name="DeBoy R.T."/>
            <person name="Mongodin E.F."/>
            <person name="Fouts D.E."/>
            <person name="Tailford L.E."/>
            <person name="Daugherty S.C."/>
            <person name="Khouri H.M."/>
            <person name="Emerson J.B."/>
            <person name="Mohamoud Y."/>
            <person name="Watkins K.L."/>
            <person name="Henrissat B."/>
            <person name="Gilbert H.J."/>
            <person name="Nelson K.E."/>
        </authorList>
    </citation>
    <scope>NUCLEOTIDE SEQUENCE</scope>
    <source>
        <strain evidence="15">Ueda107</strain>
    </source>
</reference>
<evidence type="ECO:0000313" key="17">
    <source>
        <dbReference type="EMBL" id="ACE85419.1"/>
    </source>
</evidence>
<evidence type="ECO:0000256" key="3">
    <source>
        <dbReference type="ARBA" id="ARBA00023125"/>
    </source>
</evidence>
<dbReference type="NCBIfam" id="NF033592">
    <property type="entry name" value="transpos_IS4_1"/>
    <property type="match status" value="1"/>
</dbReference>
<evidence type="ECO:0000313" key="19">
    <source>
        <dbReference type="Proteomes" id="UP000001036"/>
    </source>
</evidence>
<evidence type="ECO:0000259" key="5">
    <source>
        <dbReference type="Pfam" id="PF01609"/>
    </source>
</evidence>
<dbReference type="EMBL" id="CP000934">
    <property type="protein sequence ID" value="ACE84540.1"/>
    <property type="molecule type" value="Genomic_DNA"/>
</dbReference>
<dbReference type="KEGG" id="cja:CJA_0255"/>
<evidence type="ECO:0000313" key="14">
    <source>
        <dbReference type="EMBL" id="ACE84272.1"/>
    </source>
</evidence>
<evidence type="ECO:0000313" key="16">
    <source>
        <dbReference type="EMBL" id="ACE84945.1"/>
    </source>
</evidence>
<dbReference type="EMBL" id="CP000934">
    <property type="protein sequence ID" value="ACE85419.1"/>
    <property type="molecule type" value="Genomic_DNA"/>
</dbReference>
<dbReference type="KEGG" id="cja:CJA_0879"/>
<dbReference type="KEGG" id="cja:CJA_3242"/>
<name>B3PC11_CELJU</name>
<evidence type="ECO:0000313" key="11">
    <source>
        <dbReference type="EMBL" id="ACE83611.1"/>
    </source>
</evidence>
<evidence type="ECO:0000256" key="4">
    <source>
        <dbReference type="ARBA" id="ARBA00023172"/>
    </source>
</evidence>
<evidence type="ECO:0000313" key="12">
    <source>
        <dbReference type="EMBL" id="ACE83787.1"/>
    </source>
</evidence>
<dbReference type="GO" id="GO:0004803">
    <property type="term" value="F:transposase activity"/>
    <property type="evidence" value="ECO:0007669"/>
    <property type="project" value="InterPro"/>
</dbReference>
<evidence type="ECO:0000313" key="7">
    <source>
        <dbReference type="EMBL" id="ACE82705.1"/>
    </source>
</evidence>
<dbReference type="EMBL" id="CP000934">
    <property type="protein sequence ID" value="ACE83787.1"/>
    <property type="molecule type" value="Genomic_DNA"/>
</dbReference>
<dbReference type="Pfam" id="PF14294">
    <property type="entry name" value="DUF4372"/>
    <property type="match status" value="1"/>
</dbReference>
<dbReference type="KEGG" id="cja:CJA_0780"/>
<dbReference type="EMBL" id="CP000934">
    <property type="protein sequence ID" value="ACE86001.1"/>
    <property type="molecule type" value="Genomic_DNA"/>
</dbReference>
<organism evidence="15 19">
    <name type="scientific">Cellvibrio japonicus (strain Ueda107)</name>
    <name type="common">Pseudomonas fluorescens subsp. cellulosa</name>
    <dbReference type="NCBI Taxonomy" id="498211"/>
    <lineage>
        <taxon>Bacteria</taxon>
        <taxon>Pseudomonadati</taxon>
        <taxon>Pseudomonadota</taxon>
        <taxon>Gammaproteobacteria</taxon>
        <taxon>Cellvibrionales</taxon>
        <taxon>Cellvibrionaceae</taxon>
        <taxon>Cellvibrio</taxon>
    </lineage>
</organism>
<dbReference type="EMBL" id="CP000934">
    <property type="protein sequence ID" value="ACE83611.1"/>
    <property type="molecule type" value="Genomic_DNA"/>
</dbReference>
<keyword evidence="2" id="KW-0815">Transposition</keyword>
<dbReference type="EMBL" id="CP000934">
    <property type="protein sequence ID" value="ACE84146.1"/>
    <property type="molecule type" value="Genomic_DNA"/>
</dbReference>
<dbReference type="PANTHER" id="PTHR33258:SF1">
    <property type="entry name" value="TRANSPOSASE INSL FOR INSERTION SEQUENCE ELEMENT IS186A-RELATED"/>
    <property type="match status" value="1"/>
</dbReference>
<keyword evidence="3" id="KW-0238">DNA-binding</keyword>
<evidence type="ECO:0000313" key="13">
    <source>
        <dbReference type="EMBL" id="ACE84146.1"/>
    </source>
</evidence>
<evidence type="ECO:0000313" key="8">
    <source>
        <dbReference type="EMBL" id="ACE82819.1"/>
    </source>
</evidence>